<organism evidence="1 2">
    <name type="scientific">Clostridium manihotivorum</name>
    <dbReference type="NCBI Taxonomy" id="2320868"/>
    <lineage>
        <taxon>Bacteria</taxon>
        <taxon>Bacillati</taxon>
        <taxon>Bacillota</taxon>
        <taxon>Clostridia</taxon>
        <taxon>Eubacteriales</taxon>
        <taxon>Clostridiaceae</taxon>
        <taxon>Clostridium</taxon>
    </lineage>
</organism>
<name>A0A3R5X413_9CLOT</name>
<dbReference type="RefSeq" id="WP_128214735.1">
    <property type="nucleotide sequence ID" value="NZ_CP025746.1"/>
</dbReference>
<dbReference type="AlphaFoldDB" id="A0A3R5X413"/>
<dbReference type="OrthoDB" id="1912756at2"/>
<proteinExistence type="predicted"/>
<dbReference type="EMBL" id="CP025746">
    <property type="protein sequence ID" value="QAA34014.1"/>
    <property type="molecule type" value="Genomic_DNA"/>
</dbReference>
<dbReference type="Proteomes" id="UP000286268">
    <property type="component" value="Chromosome"/>
</dbReference>
<reference evidence="1 2" key="1">
    <citation type="submission" date="2018-01" db="EMBL/GenBank/DDBJ databases">
        <title>Genome Sequencing and Assembly of Anaerobacter polyendosporus strain CT4.</title>
        <authorList>
            <person name="Tachaapaikoon C."/>
            <person name="Sutheeworapong S."/>
            <person name="Jenjaroenpun P."/>
            <person name="Wongsurawat T."/>
            <person name="Nookeaw I."/>
            <person name="Cheawchanlertfa P."/>
            <person name="Kosugi A."/>
            <person name="Cheevadhanarak S."/>
            <person name="Ratanakhanokchai K."/>
        </authorList>
    </citation>
    <scope>NUCLEOTIDE SEQUENCE [LARGE SCALE GENOMIC DNA]</scope>
    <source>
        <strain evidence="1 2">CT4</strain>
    </source>
</reference>
<dbReference type="KEGG" id="cmah:C1I91_21635"/>
<evidence type="ECO:0000313" key="1">
    <source>
        <dbReference type="EMBL" id="QAA34014.1"/>
    </source>
</evidence>
<gene>
    <name evidence="1" type="ORF">C1I91_21635</name>
</gene>
<sequence>MCTVIAEFRINNYAVLRLDKDILFRKYSKYLIDGVEFHIVPIYDLTRCIAIESDKSFLNKEVKFIE</sequence>
<protein>
    <submittedName>
        <fullName evidence="1">Uncharacterized protein</fullName>
    </submittedName>
</protein>
<evidence type="ECO:0000313" key="2">
    <source>
        <dbReference type="Proteomes" id="UP000286268"/>
    </source>
</evidence>
<keyword evidence="2" id="KW-1185">Reference proteome</keyword>
<accession>A0A3R5X413</accession>